<reference evidence="5" key="1">
    <citation type="submission" date="2021-01" db="UniProtKB">
        <authorList>
            <consortium name="EnsemblMetazoa"/>
        </authorList>
    </citation>
    <scope>IDENTIFICATION</scope>
</reference>
<feature type="domain" description="Acetyl-CoA hydrolase/transferase C-terminal" evidence="4">
    <location>
        <begin position="309"/>
        <end position="463"/>
    </location>
</feature>
<dbReference type="OMA" id="HSEMFAG"/>
<sequence>MLFAVARKCGLLSATVTRTSPAALNRGLYNYSREPFMALDRKPKTVSADEAVSVVKSGDVVFLHGAAATPRALVPALAEHGKKAGLKGVTVCHIHTEGAAEYNDPSCDGIFRSCSFFTGANCRKAIAEGRGDFVPIFLGEIPLVFHRKIMPVDVAMVTVSPPDEHGYCSLGTSVDTTRAALIHAKHIIGQVNKNMPRTFGDASVHISHFDSLVEGHIPLPQHKANELSAPEIAIGKHIAENLVEDGATLQMGIGAIPDAVLTQLGNHKDLGIHSEMFSDGVVDLLATGAITNNKKVIHQGKLVSSFTIGTQKLFNWMHNNPSLVMLDTGFTNNPQIICQNPKVTAINSCIEVDITGQVVSDSIGPRIYSGFGGQVDFLRGAAISQDGRGKPILAMPSVTTKGESKISVFNKVGSGVVTTRAHAHYIVTEYGIASLFGKSLRQRAHALINIAHPDHRAKLEEEAFKRLKCMPSP</sequence>
<dbReference type="FunCoup" id="A0A7M7J528">
    <property type="interactions" value="480"/>
</dbReference>
<dbReference type="RefSeq" id="XP_022646546.1">
    <property type="nucleotide sequence ID" value="XM_022790811.1"/>
</dbReference>
<feature type="domain" description="Acetyl-CoA hydrolase/transferase N-terminal" evidence="3">
    <location>
        <begin position="44"/>
        <end position="214"/>
    </location>
</feature>
<evidence type="ECO:0000256" key="2">
    <source>
        <dbReference type="ARBA" id="ARBA00022679"/>
    </source>
</evidence>
<evidence type="ECO:0000259" key="3">
    <source>
        <dbReference type="Pfam" id="PF02550"/>
    </source>
</evidence>
<proteinExistence type="inferred from homology"/>
<keyword evidence="6" id="KW-1185">Reference proteome</keyword>
<comment type="similarity">
    <text evidence="1">Belongs to the acetyl-CoA hydrolase/transferase family.</text>
</comment>
<dbReference type="PANTHER" id="PTHR21432">
    <property type="entry name" value="ACETYL-COA HYDROLASE-RELATED"/>
    <property type="match status" value="1"/>
</dbReference>
<evidence type="ECO:0000256" key="1">
    <source>
        <dbReference type="ARBA" id="ARBA00009632"/>
    </source>
</evidence>
<dbReference type="AlphaFoldDB" id="A0A7M7J528"/>
<dbReference type="Gene3D" id="3.40.1080.10">
    <property type="entry name" value="Glutaconate Coenzyme A-transferase"/>
    <property type="match status" value="1"/>
</dbReference>
<dbReference type="PANTHER" id="PTHR21432:SF20">
    <property type="entry name" value="ACETYL-COA HYDROLASE"/>
    <property type="match status" value="1"/>
</dbReference>
<evidence type="ECO:0008006" key="7">
    <source>
        <dbReference type="Google" id="ProtNLM"/>
    </source>
</evidence>
<evidence type="ECO:0000313" key="5">
    <source>
        <dbReference type="EnsemblMetazoa" id="XP_022646546"/>
    </source>
</evidence>
<accession>A0A7M7J528</accession>
<dbReference type="GO" id="GO:0005739">
    <property type="term" value="C:mitochondrion"/>
    <property type="evidence" value="ECO:0007669"/>
    <property type="project" value="TreeGrafter"/>
</dbReference>
<dbReference type="Proteomes" id="UP000594260">
    <property type="component" value="Unplaced"/>
</dbReference>
<evidence type="ECO:0000259" key="4">
    <source>
        <dbReference type="Pfam" id="PF13336"/>
    </source>
</evidence>
<name>A0A7M7J528_VARDE</name>
<dbReference type="GeneID" id="111244124"/>
<dbReference type="InterPro" id="IPR037171">
    <property type="entry name" value="NagB/RpiA_transferase-like"/>
</dbReference>
<evidence type="ECO:0000313" key="6">
    <source>
        <dbReference type="Proteomes" id="UP000594260"/>
    </source>
</evidence>
<dbReference type="OrthoDB" id="10250396at2759"/>
<dbReference type="Gene3D" id="3.30.750.70">
    <property type="entry name" value="4-hydroxybutyrate coenzyme like domains"/>
    <property type="match status" value="1"/>
</dbReference>
<organism evidence="5 6">
    <name type="scientific">Varroa destructor</name>
    <name type="common">Honeybee mite</name>
    <dbReference type="NCBI Taxonomy" id="109461"/>
    <lineage>
        <taxon>Eukaryota</taxon>
        <taxon>Metazoa</taxon>
        <taxon>Ecdysozoa</taxon>
        <taxon>Arthropoda</taxon>
        <taxon>Chelicerata</taxon>
        <taxon>Arachnida</taxon>
        <taxon>Acari</taxon>
        <taxon>Parasitiformes</taxon>
        <taxon>Mesostigmata</taxon>
        <taxon>Gamasina</taxon>
        <taxon>Dermanyssoidea</taxon>
        <taxon>Varroidae</taxon>
        <taxon>Varroa</taxon>
    </lineage>
</organism>
<dbReference type="Gene3D" id="3.40.1080.20">
    <property type="entry name" value="Acetyl-CoA hydrolase/transferase C-terminal domain"/>
    <property type="match status" value="1"/>
</dbReference>
<dbReference type="Pfam" id="PF02550">
    <property type="entry name" value="AcetylCoA_hydro"/>
    <property type="match status" value="1"/>
</dbReference>
<dbReference type="GO" id="GO:0008775">
    <property type="term" value="F:acetate CoA-transferase activity"/>
    <property type="evidence" value="ECO:0007669"/>
    <property type="project" value="InterPro"/>
</dbReference>
<dbReference type="InterPro" id="IPR003702">
    <property type="entry name" value="ActCoA_hydro_N"/>
</dbReference>
<keyword evidence="2" id="KW-0808">Transferase</keyword>
<dbReference type="InterPro" id="IPR026888">
    <property type="entry name" value="AcetylCoA_hyd_C"/>
</dbReference>
<dbReference type="InterPro" id="IPR038460">
    <property type="entry name" value="AcetylCoA_hyd_C_sf"/>
</dbReference>
<dbReference type="InParanoid" id="A0A7M7J528"/>
<dbReference type="EnsemblMetazoa" id="XM_022790811">
    <property type="protein sequence ID" value="XP_022646546"/>
    <property type="gene ID" value="LOC111244124"/>
</dbReference>
<dbReference type="Pfam" id="PF13336">
    <property type="entry name" value="AcetylCoA_hyd_C"/>
    <property type="match status" value="1"/>
</dbReference>
<dbReference type="KEGG" id="vde:111244124"/>
<dbReference type="SUPFAM" id="SSF100950">
    <property type="entry name" value="NagB/RpiA/CoA transferase-like"/>
    <property type="match status" value="2"/>
</dbReference>
<dbReference type="InterPro" id="IPR046433">
    <property type="entry name" value="ActCoA_hydro"/>
</dbReference>
<protein>
    <recommendedName>
        <fullName evidence="7">Acetyl-CoA hydrolase</fullName>
    </recommendedName>
</protein>
<dbReference type="GO" id="GO:0006083">
    <property type="term" value="P:acetate metabolic process"/>
    <property type="evidence" value="ECO:0007669"/>
    <property type="project" value="InterPro"/>
</dbReference>